<accession>A0ACB9NEK4</accession>
<dbReference type="EMBL" id="CM039432">
    <property type="protein sequence ID" value="KAI4334458.1"/>
    <property type="molecule type" value="Genomic_DNA"/>
</dbReference>
<evidence type="ECO:0000313" key="1">
    <source>
        <dbReference type="EMBL" id="KAI4334458.1"/>
    </source>
</evidence>
<sequence>MWAAPMNDNVVGGRGLVDPNPLFSERLNTDVVNRGQGSGSSAEDDARFSKVTEDGKSGVRGLIQVHESLRTSPQPPVGPSIHWEKFLPLRSIKVLLVEDDDSTRHVVGALLRNCSYEVTAVLDGLQAWQILEDPSNHIDLILTEVAMPFLCGMGLLCKIMSHKTLKNIPVIMMSSHDSMGIVFKCLSKGAADFLVKPIRRNELKNLWQHVWRRYKCNSYSGSGSESGTHTRKSAKSRSNDASENGSDNSNENDFANIGLSLRDGSDNGSGTQSSWTKFPVEVGSPLPISPHKLLVDATDSTCAQVMHTKPEKVSSRWVHATENECHGQNDQLGDVGMGKDLGVGHQFEELSTHSTGKRIYKMSDAQGKKLNRGHDIVCEKGQLVYNSDKIRTRKAQAMYVVDAITDSSNPRAESRELNNPDGLSGISQTKASCCSKPHPSLELTLKRLGGVGDDKTAAVDERNVLRHSDLSAFSRYNTVSSANQVQTGNVGSCSPLANSSVGLYTETASNFPCHSHGTSPNQQSYGSNNINDMGSTNIYLSTKLDAFDKKPESVTGIESFNSSALQTVQNSSISSPQQIISVKAENAEMLKAQVGGSEQGFQVKCNHWSAESKAGNCNVDRRAVESDHGSNGQNGSGSTLTTRVIINVESGNGAAGSVGIGDADRKNSGNRADEGQISLREAALTKFRQKRKERRFDKRVRYYSRKKLAEQRPRIRGQFARSTVSDKREEKDIRNDNSSDGPP</sequence>
<protein>
    <submittedName>
        <fullName evidence="1">Uncharacterized protein</fullName>
    </submittedName>
</protein>
<evidence type="ECO:0000313" key="2">
    <source>
        <dbReference type="Proteomes" id="UP000828941"/>
    </source>
</evidence>
<comment type="caution">
    <text evidence="1">The sequence shown here is derived from an EMBL/GenBank/DDBJ whole genome shotgun (WGS) entry which is preliminary data.</text>
</comment>
<proteinExistence type="predicted"/>
<gene>
    <name evidence="1" type="ORF">L6164_019151</name>
</gene>
<dbReference type="Proteomes" id="UP000828941">
    <property type="component" value="Chromosome 7"/>
</dbReference>
<reference evidence="1 2" key="1">
    <citation type="journal article" date="2022" name="DNA Res.">
        <title>Chromosomal-level genome assembly of the orchid tree Bauhinia variegata (Leguminosae; Cercidoideae) supports the allotetraploid origin hypothesis of Bauhinia.</title>
        <authorList>
            <person name="Zhong Y."/>
            <person name="Chen Y."/>
            <person name="Zheng D."/>
            <person name="Pang J."/>
            <person name="Liu Y."/>
            <person name="Luo S."/>
            <person name="Meng S."/>
            <person name="Qian L."/>
            <person name="Wei D."/>
            <person name="Dai S."/>
            <person name="Zhou R."/>
        </authorList>
    </citation>
    <scope>NUCLEOTIDE SEQUENCE [LARGE SCALE GENOMIC DNA]</scope>
    <source>
        <strain evidence="1">BV-YZ2020</strain>
    </source>
</reference>
<keyword evidence="2" id="KW-1185">Reference proteome</keyword>
<organism evidence="1 2">
    <name type="scientific">Bauhinia variegata</name>
    <name type="common">Purple orchid tree</name>
    <name type="synonym">Phanera variegata</name>
    <dbReference type="NCBI Taxonomy" id="167791"/>
    <lineage>
        <taxon>Eukaryota</taxon>
        <taxon>Viridiplantae</taxon>
        <taxon>Streptophyta</taxon>
        <taxon>Embryophyta</taxon>
        <taxon>Tracheophyta</taxon>
        <taxon>Spermatophyta</taxon>
        <taxon>Magnoliopsida</taxon>
        <taxon>eudicotyledons</taxon>
        <taxon>Gunneridae</taxon>
        <taxon>Pentapetalae</taxon>
        <taxon>rosids</taxon>
        <taxon>fabids</taxon>
        <taxon>Fabales</taxon>
        <taxon>Fabaceae</taxon>
        <taxon>Cercidoideae</taxon>
        <taxon>Cercideae</taxon>
        <taxon>Bauhiniinae</taxon>
        <taxon>Bauhinia</taxon>
    </lineage>
</organism>
<name>A0ACB9NEK4_BAUVA</name>